<keyword evidence="3" id="KW-1185">Reference proteome</keyword>
<evidence type="ECO:0000313" key="2">
    <source>
        <dbReference type="EMBL" id="CAE7570942.1"/>
    </source>
</evidence>
<dbReference type="AlphaFoldDB" id="A0A812ULK5"/>
<proteinExistence type="predicted"/>
<sequence length="375" mass="37538">MAATNAEKPASAAPATPAPAKAPSSSAKSELKAVKSERSLNAPAKPTEGAAPTRLDALREEGAKVVTDVRAKAVEVVELAAVKAQAAKVRALESAHSLQTKAGQMKQSIVTSASEAKDAGIRRAQMAKEAVGTSYTSLRTNGLRPWVSENVSMAMSFAATAARSSRAAAMRQVQWSVDSAKAMAQSVKTAMQTRVLNTRKAVLATYAKSKSRAMNAIDTAKTKAVEAKDKAKDVVHDKHVQATAAGVVGGAATLGVSGGATGLAAGTLVGGAIGILPALFTFGLSIPVGAAIGGGAGLAVGAAAGATAGAVSGGAAGYGAYAKRSQINEFRQDTVNKVSSSVDAVKGKAVASAQFLKDKAALARMRLAGNAATAA</sequence>
<feature type="compositionally biased region" description="Basic and acidic residues" evidence="1">
    <location>
        <begin position="29"/>
        <end position="38"/>
    </location>
</feature>
<accession>A0A812ULK5</accession>
<feature type="region of interest" description="Disordered" evidence="1">
    <location>
        <begin position="1"/>
        <end position="55"/>
    </location>
</feature>
<protein>
    <submittedName>
        <fullName evidence="2">Uncharacterized protein</fullName>
    </submittedName>
</protein>
<name>A0A812ULK5_9DINO</name>
<feature type="compositionally biased region" description="Low complexity" evidence="1">
    <location>
        <begin position="1"/>
        <end position="28"/>
    </location>
</feature>
<gene>
    <name evidence="2" type="ORF">SNAT2548_LOCUS32520</name>
</gene>
<dbReference type="Proteomes" id="UP000604046">
    <property type="component" value="Unassembled WGS sequence"/>
</dbReference>
<organism evidence="2 3">
    <name type="scientific">Symbiodinium natans</name>
    <dbReference type="NCBI Taxonomy" id="878477"/>
    <lineage>
        <taxon>Eukaryota</taxon>
        <taxon>Sar</taxon>
        <taxon>Alveolata</taxon>
        <taxon>Dinophyceae</taxon>
        <taxon>Suessiales</taxon>
        <taxon>Symbiodiniaceae</taxon>
        <taxon>Symbiodinium</taxon>
    </lineage>
</organism>
<reference evidence="2" key="1">
    <citation type="submission" date="2021-02" db="EMBL/GenBank/DDBJ databases">
        <authorList>
            <person name="Dougan E. K."/>
            <person name="Rhodes N."/>
            <person name="Thang M."/>
            <person name="Chan C."/>
        </authorList>
    </citation>
    <scope>NUCLEOTIDE SEQUENCE</scope>
</reference>
<dbReference type="EMBL" id="CAJNDS010002712">
    <property type="protein sequence ID" value="CAE7570942.1"/>
    <property type="molecule type" value="Genomic_DNA"/>
</dbReference>
<evidence type="ECO:0000313" key="3">
    <source>
        <dbReference type="Proteomes" id="UP000604046"/>
    </source>
</evidence>
<comment type="caution">
    <text evidence="2">The sequence shown here is derived from an EMBL/GenBank/DDBJ whole genome shotgun (WGS) entry which is preliminary data.</text>
</comment>
<evidence type="ECO:0000256" key="1">
    <source>
        <dbReference type="SAM" id="MobiDB-lite"/>
    </source>
</evidence>
<dbReference type="OrthoDB" id="442621at2759"/>